<dbReference type="AlphaFoldDB" id="A0A918JF50"/>
<keyword evidence="10" id="KW-1185">Reference proteome</keyword>
<keyword evidence="7" id="KW-0503">Monooxygenase</keyword>
<dbReference type="EMBL" id="BMXP01000001">
    <property type="protein sequence ID" value="GGW75870.1"/>
    <property type="molecule type" value="Genomic_DNA"/>
</dbReference>
<dbReference type="RefSeq" id="WP_189403528.1">
    <property type="nucleotide sequence ID" value="NZ_BMXP01000001.1"/>
</dbReference>
<evidence type="ECO:0000313" key="9">
    <source>
        <dbReference type="EMBL" id="GGW75870.1"/>
    </source>
</evidence>
<keyword evidence="6" id="KW-0560">Oxidoreductase</keyword>
<feature type="domain" description="FAD-binding" evidence="8">
    <location>
        <begin position="3"/>
        <end position="310"/>
    </location>
</feature>
<evidence type="ECO:0000256" key="5">
    <source>
        <dbReference type="ARBA" id="ARBA00022827"/>
    </source>
</evidence>
<evidence type="ECO:0000259" key="8">
    <source>
        <dbReference type="Pfam" id="PF01494"/>
    </source>
</evidence>
<sequence>MFDFCINGGGMVGSALALGLAQQGYHIAVIEPVTPMAFSAEQGPDLRVSAISHASVTLLKALGAWSAIERMRLKPYTALSVWETADVTTFSADMANIDTLGYFVENRLLQLGCMQALKGFENVTWLSDKTIRHIAQNEDGASLTLDNDECLDCRYLIGADGAASQVRSAANIGTSGWQYGQQAMGIVIELEQDSGSETWQQFTPDGPRAFLPMYGNMASLIWYDSPQVLNRIKGLSDSELKAQIRDHFPAKLNEQAAEFTIRGKAAFPLSRSHASAYVAAPYILIGDAAHTINPLAGQGVNLGFKDVETLLAVTADKPDLNIPDFASQLRQRYEIPRRRENLQMMTAMDGFYLLFSNNIGPIKWIRNQLLSATEHFELGKRSVLKYALGMNEWKF</sequence>
<reference evidence="9" key="1">
    <citation type="journal article" date="2014" name="Int. J. Syst. Evol. Microbiol.">
        <title>Complete genome sequence of Corynebacterium casei LMG S-19264T (=DSM 44701T), isolated from a smear-ripened cheese.</title>
        <authorList>
            <consortium name="US DOE Joint Genome Institute (JGI-PGF)"/>
            <person name="Walter F."/>
            <person name="Albersmeier A."/>
            <person name="Kalinowski J."/>
            <person name="Ruckert C."/>
        </authorList>
    </citation>
    <scope>NUCLEOTIDE SEQUENCE</scope>
    <source>
        <strain evidence="9">KCTC 22164</strain>
    </source>
</reference>
<evidence type="ECO:0000256" key="6">
    <source>
        <dbReference type="ARBA" id="ARBA00023002"/>
    </source>
</evidence>
<dbReference type="InterPro" id="IPR010971">
    <property type="entry name" value="UbiH/COQ6"/>
</dbReference>
<dbReference type="Gene3D" id="3.50.50.60">
    <property type="entry name" value="FAD/NAD(P)-binding domain"/>
    <property type="match status" value="2"/>
</dbReference>
<comment type="cofactor">
    <cofactor evidence="1">
        <name>FAD</name>
        <dbReference type="ChEBI" id="CHEBI:57692"/>
    </cofactor>
</comment>
<dbReference type="InterPro" id="IPR051205">
    <property type="entry name" value="UbiH/COQ6_monooxygenase"/>
</dbReference>
<proteinExistence type="inferred from homology"/>
<dbReference type="PRINTS" id="PR00420">
    <property type="entry name" value="RNGMNOXGNASE"/>
</dbReference>
<reference evidence="9" key="2">
    <citation type="submission" date="2020-09" db="EMBL/GenBank/DDBJ databases">
        <authorList>
            <person name="Sun Q."/>
            <person name="Kim S."/>
        </authorList>
    </citation>
    <scope>NUCLEOTIDE SEQUENCE</scope>
    <source>
        <strain evidence="9">KCTC 22164</strain>
    </source>
</reference>
<dbReference type="GO" id="GO:0006744">
    <property type="term" value="P:ubiquinone biosynthetic process"/>
    <property type="evidence" value="ECO:0007669"/>
    <property type="project" value="InterPro"/>
</dbReference>
<dbReference type="GO" id="GO:0008682">
    <property type="term" value="F:3-demethoxyubiquinol 3-hydroxylase activity"/>
    <property type="evidence" value="ECO:0007669"/>
    <property type="project" value="TreeGrafter"/>
</dbReference>
<evidence type="ECO:0000256" key="2">
    <source>
        <dbReference type="ARBA" id="ARBA00004749"/>
    </source>
</evidence>
<name>A0A918JF50_9ALTE</name>
<dbReference type="GO" id="GO:0071949">
    <property type="term" value="F:FAD binding"/>
    <property type="evidence" value="ECO:0007669"/>
    <property type="project" value="InterPro"/>
</dbReference>
<dbReference type="InterPro" id="IPR002938">
    <property type="entry name" value="FAD-bd"/>
</dbReference>
<keyword evidence="5" id="KW-0274">FAD</keyword>
<evidence type="ECO:0000256" key="1">
    <source>
        <dbReference type="ARBA" id="ARBA00001974"/>
    </source>
</evidence>
<dbReference type="PANTHER" id="PTHR43876:SF10">
    <property type="entry name" value="3-DEMETHOXYUBIQUINOL 3-HYDROXYLASE"/>
    <property type="match status" value="1"/>
</dbReference>
<evidence type="ECO:0000256" key="7">
    <source>
        <dbReference type="ARBA" id="ARBA00023033"/>
    </source>
</evidence>
<comment type="pathway">
    <text evidence="2">Cofactor biosynthesis; ubiquinone biosynthesis.</text>
</comment>
<comment type="caution">
    <text evidence="9">The sequence shown here is derived from an EMBL/GenBank/DDBJ whole genome shotgun (WGS) entry which is preliminary data.</text>
</comment>
<dbReference type="SUPFAM" id="SSF51905">
    <property type="entry name" value="FAD/NAD(P)-binding domain"/>
    <property type="match status" value="1"/>
</dbReference>
<protein>
    <submittedName>
        <fullName evidence="9">2-octaprenyl-3-methyl-6-methoxy-1,4-benzoquinol hydroxylase</fullName>
    </submittedName>
</protein>
<comment type="similarity">
    <text evidence="3">Belongs to the UbiH/COQ6 family.</text>
</comment>
<evidence type="ECO:0000256" key="3">
    <source>
        <dbReference type="ARBA" id="ARBA00005349"/>
    </source>
</evidence>
<dbReference type="InterPro" id="IPR036188">
    <property type="entry name" value="FAD/NAD-bd_sf"/>
</dbReference>
<evidence type="ECO:0000256" key="4">
    <source>
        <dbReference type="ARBA" id="ARBA00022630"/>
    </source>
</evidence>
<organism evidence="9 10">
    <name type="scientific">Alteromonas halophila</name>
    <dbReference type="NCBI Taxonomy" id="516698"/>
    <lineage>
        <taxon>Bacteria</taxon>
        <taxon>Pseudomonadati</taxon>
        <taxon>Pseudomonadota</taxon>
        <taxon>Gammaproteobacteria</taxon>
        <taxon>Alteromonadales</taxon>
        <taxon>Alteromonadaceae</taxon>
        <taxon>Alteromonas/Salinimonas group</taxon>
        <taxon>Alteromonas</taxon>
    </lineage>
</organism>
<keyword evidence="4" id="KW-0285">Flavoprotein</keyword>
<dbReference type="NCBIfam" id="TIGR01988">
    <property type="entry name" value="Ubi-OHases"/>
    <property type="match status" value="1"/>
</dbReference>
<gene>
    <name evidence="9" type="primary">ubiF</name>
    <name evidence="9" type="ORF">GCM10007391_05340</name>
</gene>
<dbReference type="Proteomes" id="UP000631300">
    <property type="component" value="Unassembled WGS sequence"/>
</dbReference>
<accession>A0A918JF50</accession>
<dbReference type="PANTHER" id="PTHR43876">
    <property type="entry name" value="UBIQUINONE BIOSYNTHESIS MONOOXYGENASE COQ6, MITOCHONDRIAL"/>
    <property type="match status" value="1"/>
</dbReference>
<evidence type="ECO:0000313" key="10">
    <source>
        <dbReference type="Proteomes" id="UP000631300"/>
    </source>
</evidence>
<dbReference type="Pfam" id="PF01494">
    <property type="entry name" value="FAD_binding_3"/>
    <property type="match status" value="1"/>
</dbReference>